<evidence type="ECO:0000256" key="2">
    <source>
        <dbReference type="ARBA" id="ARBA00007528"/>
    </source>
</evidence>
<dbReference type="GO" id="GO:0042124">
    <property type="term" value="F:1,3-beta-glucanosyltransferase activity"/>
    <property type="evidence" value="ECO:0007669"/>
    <property type="project" value="TreeGrafter"/>
</dbReference>
<protein>
    <recommendedName>
        <fullName evidence="9">1,3-beta-glucanosyltransferase</fullName>
        <ecNumber evidence="9">2.4.1.-</ecNumber>
    </recommendedName>
</protein>
<evidence type="ECO:0000256" key="9">
    <source>
        <dbReference type="RuleBase" id="RU361209"/>
    </source>
</evidence>
<dbReference type="GO" id="GO:0031505">
    <property type="term" value="P:fungal-type cell wall organization"/>
    <property type="evidence" value="ECO:0007669"/>
    <property type="project" value="TreeGrafter"/>
</dbReference>
<dbReference type="GO" id="GO:0005886">
    <property type="term" value="C:plasma membrane"/>
    <property type="evidence" value="ECO:0007669"/>
    <property type="project" value="UniProtKB-SubCell"/>
</dbReference>
<organism evidence="10 11">
    <name type="scientific">Elasticomyces elasticus</name>
    <dbReference type="NCBI Taxonomy" id="574655"/>
    <lineage>
        <taxon>Eukaryota</taxon>
        <taxon>Fungi</taxon>
        <taxon>Dikarya</taxon>
        <taxon>Ascomycota</taxon>
        <taxon>Pezizomycotina</taxon>
        <taxon>Dothideomycetes</taxon>
        <taxon>Dothideomycetidae</taxon>
        <taxon>Mycosphaerellales</taxon>
        <taxon>Teratosphaeriaceae</taxon>
        <taxon>Elasticomyces</taxon>
    </lineage>
</organism>
<dbReference type="Pfam" id="PF03198">
    <property type="entry name" value="Glyco_hydro_72"/>
    <property type="match status" value="1"/>
</dbReference>
<dbReference type="GO" id="GO:0098552">
    <property type="term" value="C:side of membrane"/>
    <property type="evidence" value="ECO:0007669"/>
    <property type="project" value="UniProtKB-KW"/>
</dbReference>
<dbReference type="InterPro" id="IPR004886">
    <property type="entry name" value="Glucanosyltransferase"/>
</dbReference>
<name>A0AAN7VW87_9PEZI</name>
<accession>A0AAN7VW87</accession>
<proteinExistence type="inferred from homology"/>
<keyword evidence="4 9" id="KW-0808">Transferase</keyword>
<evidence type="ECO:0000256" key="5">
    <source>
        <dbReference type="ARBA" id="ARBA00022729"/>
    </source>
</evidence>
<evidence type="ECO:0000256" key="3">
    <source>
        <dbReference type="ARBA" id="ARBA00022622"/>
    </source>
</evidence>
<keyword evidence="8 9" id="KW-0449">Lipoprotein</keyword>
<evidence type="ECO:0000313" key="11">
    <source>
        <dbReference type="Proteomes" id="UP001310594"/>
    </source>
</evidence>
<comment type="subcellular location">
    <subcellularLocation>
        <location evidence="1 9">Cell membrane</location>
        <topology evidence="1 9">Lipid-anchor</topology>
        <topology evidence="1 9">GPI-anchor</topology>
    </subcellularLocation>
</comment>
<dbReference type="SUPFAM" id="SSF51445">
    <property type="entry name" value="(Trans)glycosidases"/>
    <property type="match status" value="1"/>
</dbReference>
<dbReference type="GO" id="GO:0071970">
    <property type="term" value="P:fungal-type cell wall (1-&gt;3)-beta-D-glucan biosynthetic process"/>
    <property type="evidence" value="ECO:0007669"/>
    <property type="project" value="TreeGrafter"/>
</dbReference>
<evidence type="ECO:0000256" key="1">
    <source>
        <dbReference type="ARBA" id="ARBA00004609"/>
    </source>
</evidence>
<keyword evidence="3 9" id="KW-0336">GPI-anchor</keyword>
<dbReference type="AlphaFoldDB" id="A0AAN7VW87"/>
<keyword evidence="5" id="KW-0732">Signal</keyword>
<dbReference type="EC" id="2.4.1.-" evidence="9"/>
<evidence type="ECO:0000256" key="4">
    <source>
        <dbReference type="ARBA" id="ARBA00022679"/>
    </source>
</evidence>
<reference evidence="10" key="1">
    <citation type="submission" date="2023-08" db="EMBL/GenBank/DDBJ databases">
        <title>Black Yeasts Isolated from many extreme environments.</title>
        <authorList>
            <person name="Coleine C."/>
            <person name="Stajich J.E."/>
            <person name="Selbmann L."/>
        </authorList>
    </citation>
    <scope>NUCLEOTIDE SEQUENCE</scope>
    <source>
        <strain evidence="10">CCFEE 5810</strain>
    </source>
</reference>
<evidence type="ECO:0000256" key="7">
    <source>
        <dbReference type="ARBA" id="ARBA00023180"/>
    </source>
</evidence>
<evidence type="ECO:0000313" key="10">
    <source>
        <dbReference type="EMBL" id="KAK5694603.1"/>
    </source>
</evidence>
<dbReference type="EMBL" id="JAVRQU010000015">
    <property type="protein sequence ID" value="KAK5694603.1"/>
    <property type="molecule type" value="Genomic_DNA"/>
</dbReference>
<gene>
    <name evidence="10" type="primary">GAS5_2</name>
    <name evidence="10" type="ORF">LTR97_009193</name>
</gene>
<dbReference type="Gene3D" id="3.20.20.80">
    <property type="entry name" value="Glycosidases"/>
    <property type="match status" value="1"/>
</dbReference>
<evidence type="ECO:0000256" key="6">
    <source>
        <dbReference type="ARBA" id="ARBA00023136"/>
    </source>
</evidence>
<keyword evidence="7" id="KW-0325">Glycoprotein</keyword>
<sequence>MPEPLSHLTPVPASNSITTRGHAFWRGDERFFVKGITYSPRNRDLTQAGRGAAVDALSPENFSELQEDIAVVRDLGMNSIFIYYLDPTKDHSKAMNWLEEQGIYVMVSIFTNLQVPPARPKNMSSFKAHSDTWPQYSRVLVEENLRIVHEFASYPNLLGFVVSGHTVRSRANTGMAEVLRAAVRDTKAFIQARGGRHIPVGVSANDIRELMMKMIKYFSAGSPAERADFHANECYSWAGPSNFWMSGWSNMVEVIEKTTRIPMLLAEYGANVRSPRVWDEVLCLYSPEMTGVYSGGFVYTLIHGQNDYGIIRNGSDGEKKIEREEFTNLQKSLSIVNARRSEDVIGADEGPLPQGSEVASEEVKLYEQWVGYWQQVVSEIIGKEQSEVASP</sequence>
<dbReference type="InterPro" id="IPR017853">
    <property type="entry name" value="GH"/>
</dbReference>
<comment type="function">
    <text evidence="9">Splits internally a 1,3-beta-glucan molecule and transfers the newly generated reducing end (the donor) to the non-reducing end of another 1,3-beta-glucan molecule (the acceptor) forming a 1,3-beta linkage, resulting in the elongation of 1,3-beta-glucan chains in the cell wall.</text>
</comment>
<dbReference type="Proteomes" id="UP001310594">
    <property type="component" value="Unassembled WGS sequence"/>
</dbReference>
<evidence type="ECO:0000256" key="8">
    <source>
        <dbReference type="ARBA" id="ARBA00023288"/>
    </source>
</evidence>
<keyword evidence="6 9" id="KW-0472">Membrane</keyword>
<dbReference type="PANTHER" id="PTHR31468:SF5">
    <property type="entry name" value="1,3-BETA-GLUCANOSYLTRANSFERASE GAS5"/>
    <property type="match status" value="1"/>
</dbReference>
<comment type="similarity">
    <text evidence="2 9">Belongs to the glycosyl hydrolase 72 family.</text>
</comment>
<dbReference type="PANTHER" id="PTHR31468">
    <property type="entry name" value="1,3-BETA-GLUCANOSYLTRANSFERASE GAS1"/>
    <property type="match status" value="1"/>
</dbReference>
<comment type="caution">
    <text evidence="10">The sequence shown here is derived from an EMBL/GenBank/DDBJ whole genome shotgun (WGS) entry which is preliminary data.</text>
</comment>